<dbReference type="Proteomes" id="UP000326799">
    <property type="component" value="Unassembled WGS sequence"/>
</dbReference>
<organism evidence="1 2">
    <name type="scientific">Aspergillus novoparasiticus</name>
    <dbReference type="NCBI Taxonomy" id="986946"/>
    <lineage>
        <taxon>Eukaryota</taxon>
        <taxon>Fungi</taxon>
        <taxon>Dikarya</taxon>
        <taxon>Ascomycota</taxon>
        <taxon>Pezizomycotina</taxon>
        <taxon>Eurotiomycetes</taxon>
        <taxon>Eurotiomycetidae</taxon>
        <taxon>Eurotiales</taxon>
        <taxon>Aspergillaceae</taxon>
        <taxon>Aspergillus</taxon>
        <taxon>Aspergillus subgen. Circumdati</taxon>
    </lineage>
</organism>
<dbReference type="AlphaFoldDB" id="A0A5N6F6S6"/>
<reference evidence="1 2" key="1">
    <citation type="submission" date="2019-04" db="EMBL/GenBank/DDBJ databases">
        <title>Fungal friends and foes A comparative genomics study of 23 Aspergillus species from section Flavi.</title>
        <authorList>
            <consortium name="DOE Joint Genome Institute"/>
            <person name="Kjaerbolling I."/>
            <person name="Vesth T.C."/>
            <person name="Frisvad J.C."/>
            <person name="Nybo J.L."/>
            <person name="Theobald S."/>
            <person name="Kildgaard S."/>
            <person name="Petersen T.I."/>
            <person name="Kuo A."/>
            <person name="Sato A."/>
            <person name="Lyhne E.K."/>
            <person name="Kogle M.E."/>
            <person name="Wiebenga A."/>
            <person name="Kun R.S."/>
            <person name="Lubbers R.J."/>
            <person name="Makela M.R."/>
            <person name="Barry K."/>
            <person name="Chovatia M."/>
            <person name="Clum A."/>
            <person name="Daum C."/>
            <person name="Haridas S."/>
            <person name="He G."/>
            <person name="LaButti K."/>
            <person name="Lipzen A."/>
            <person name="Mondo S."/>
            <person name="Pangilinan J."/>
            <person name="Riley R."/>
            <person name="Salamov A."/>
            <person name="Simmons B.A."/>
            <person name="Magnuson J.K."/>
            <person name="Henrissat B."/>
            <person name="Mortensen U.H."/>
            <person name="Larsen T.O."/>
            <person name="De vries R.P."/>
            <person name="Grigoriev I.V."/>
            <person name="Machida M."/>
            <person name="Baker S.E."/>
            <person name="Andersen M.R."/>
        </authorList>
    </citation>
    <scope>NUCLEOTIDE SEQUENCE [LARGE SCALE GENOMIC DNA]</scope>
    <source>
        <strain evidence="1 2">CBS 126849</strain>
    </source>
</reference>
<keyword evidence="2" id="KW-1185">Reference proteome</keyword>
<gene>
    <name evidence="1" type="ORF">BDV33DRAFT_165352</name>
</gene>
<sequence length="159" mass="18095">MVMDYLGFSLHRSLHHGDRILRKAWYNASCRRCIDEHRHNSLMDIYALLATQVDPYIGVTAKKFDCHLRGASQHKNMSNLHSEIFNLGLLTILLHKMGVGRQGRSWIDFDIDPDFDGISLADVTKAVRTKVDLSDQPTAAPGEVLDPLELVMRLLRQDL</sequence>
<protein>
    <submittedName>
        <fullName evidence="1">Uncharacterized protein</fullName>
    </submittedName>
</protein>
<name>A0A5N6F6S6_9EURO</name>
<evidence type="ECO:0000313" key="1">
    <source>
        <dbReference type="EMBL" id="KAB8224745.1"/>
    </source>
</evidence>
<dbReference type="EMBL" id="ML733398">
    <property type="protein sequence ID" value="KAB8224745.1"/>
    <property type="molecule type" value="Genomic_DNA"/>
</dbReference>
<evidence type="ECO:0000313" key="2">
    <source>
        <dbReference type="Proteomes" id="UP000326799"/>
    </source>
</evidence>
<accession>A0A5N6F6S6</accession>
<proteinExistence type="predicted"/>